<evidence type="ECO:0000313" key="3">
    <source>
        <dbReference type="Proteomes" id="UP000717696"/>
    </source>
</evidence>
<keyword evidence="3" id="KW-1185">Reference proteome</keyword>
<comment type="caution">
    <text evidence="2">The sequence shown here is derived from an EMBL/GenBank/DDBJ whole genome shotgun (WGS) entry which is preliminary data.</text>
</comment>
<evidence type="ECO:0000256" key="1">
    <source>
        <dbReference type="SAM" id="Phobius"/>
    </source>
</evidence>
<dbReference type="Proteomes" id="UP000717696">
    <property type="component" value="Unassembled WGS sequence"/>
</dbReference>
<evidence type="ECO:0008006" key="4">
    <source>
        <dbReference type="Google" id="ProtNLM"/>
    </source>
</evidence>
<protein>
    <recommendedName>
        <fullName evidence="4">Transmembrane protein</fullName>
    </recommendedName>
</protein>
<gene>
    <name evidence="2" type="ORF">B0J13DRAFT_232407</name>
</gene>
<proteinExistence type="predicted"/>
<keyword evidence="1" id="KW-1133">Transmembrane helix</keyword>
<dbReference type="OrthoDB" id="4749307at2759"/>
<keyword evidence="1" id="KW-0472">Membrane</keyword>
<dbReference type="AlphaFoldDB" id="A0A9P9F7L2"/>
<reference evidence="2" key="1">
    <citation type="journal article" date="2021" name="Nat. Commun.">
        <title>Genetic determinants of endophytism in the Arabidopsis root mycobiome.</title>
        <authorList>
            <person name="Mesny F."/>
            <person name="Miyauchi S."/>
            <person name="Thiergart T."/>
            <person name="Pickel B."/>
            <person name="Atanasova L."/>
            <person name="Karlsson M."/>
            <person name="Huettel B."/>
            <person name="Barry K.W."/>
            <person name="Haridas S."/>
            <person name="Chen C."/>
            <person name="Bauer D."/>
            <person name="Andreopoulos W."/>
            <person name="Pangilinan J."/>
            <person name="LaButti K."/>
            <person name="Riley R."/>
            <person name="Lipzen A."/>
            <person name="Clum A."/>
            <person name="Drula E."/>
            <person name="Henrissat B."/>
            <person name="Kohler A."/>
            <person name="Grigoriev I.V."/>
            <person name="Martin F.M."/>
            <person name="Hacquard S."/>
        </authorList>
    </citation>
    <scope>NUCLEOTIDE SEQUENCE</scope>
    <source>
        <strain evidence="2">MPI-CAGE-AT-0021</strain>
    </source>
</reference>
<dbReference type="EMBL" id="JAGMUU010000004">
    <property type="protein sequence ID" value="KAH7155699.1"/>
    <property type="molecule type" value="Genomic_DNA"/>
</dbReference>
<keyword evidence="1" id="KW-0812">Transmembrane</keyword>
<accession>A0A9P9F7L2</accession>
<feature type="transmembrane region" description="Helical" evidence="1">
    <location>
        <begin position="345"/>
        <end position="364"/>
    </location>
</feature>
<name>A0A9P9F7L2_9HYPO</name>
<organism evidence="2 3">
    <name type="scientific">Dactylonectria estremocensis</name>
    <dbReference type="NCBI Taxonomy" id="1079267"/>
    <lineage>
        <taxon>Eukaryota</taxon>
        <taxon>Fungi</taxon>
        <taxon>Dikarya</taxon>
        <taxon>Ascomycota</taxon>
        <taxon>Pezizomycotina</taxon>
        <taxon>Sordariomycetes</taxon>
        <taxon>Hypocreomycetidae</taxon>
        <taxon>Hypocreales</taxon>
        <taxon>Nectriaceae</taxon>
        <taxon>Dactylonectria</taxon>
    </lineage>
</organism>
<sequence>MKRELSRFCPKRRSLQFDQVFQFDQSTQDHRDEFYELHYSKLFSEMHDLVTRTFCETANPESSPWLQEYPRQFIKYVELLARPDPHAAKWDRLLRDETERSFLLQATIMKIIDAKVFSSLLFGADSEHLGVLQATDASLVNAEGFRRTVVRAQTNRMYLGVKRGQPPLFWEEVDKLCTQVLAVLLPTFTWTSETRKSQAPSVQRLYQWLHDVIAYAGWINVCIRLSPAIITSDWVKPGERFHLDQVNLSQDVYEYSAKRVEAWLRRTNSSCEMVARVKISVAPEIIRYKPAMDAFGRQGTTKYTIMNSHVVYYEGWDLDQDEDKRYVSLPDYIQRLRERKTVPRGAALFIMFFMLVVFLVFWGSSEDVKMMMKTPLTQHGGASGGTPRKDDPDVGARTLLGCPRVY</sequence>
<evidence type="ECO:0000313" key="2">
    <source>
        <dbReference type="EMBL" id="KAH7155699.1"/>
    </source>
</evidence>